<keyword evidence="2" id="KW-1185">Reference proteome</keyword>
<accession>C0QHL2</accession>
<dbReference type="KEGG" id="dat:HRM2_04550"/>
<evidence type="ECO:0008006" key="3">
    <source>
        <dbReference type="Google" id="ProtNLM"/>
    </source>
</evidence>
<dbReference type="RefSeq" id="WP_012662819.1">
    <property type="nucleotide sequence ID" value="NC_012108.1"/>
</dbReference>
<dbReference type="Proteomes" id="UP000000442">
    <property type="component" value="Chromosome"/>
</dbReference>
<proteinExistence type="predicted"/>
<name>C0QHL2_DESAH</name>
<reference evidence="1 2" key="1">
    <citation type="journal article" date="2009" name="Environ. Microbiol.">
        <title>Genome sequence of Desulfobacterium autotrophicum HRM2, a marine sulfate reducer oxidizing organic carbon completely to carbon dioxide.</title>
        <authorList>
            <person name="Strittmatter A.W."/>
            <person name="Liesegang H."/>
            <person name="Rabus R."/>
            <person name="Decker I."/>
            <person name="Amann J."/>
            <person name="Andres S."/>
            <person name="Henne A."/>
            <person name="Fricke W.F."/>
            <person name="Martinez-Arias R."/>
            <person name="Bartels D."/>
            <person name="Goesmann A."/>
            <person name="Krause L."/>
            <person name="Puehler A."/>
            <person name="Klenk H.P."/>
            <person name="Richter M."/>
            <person name="Schuler M."/>
            <person name="Gloeckner F.O."/>
            <person name="Meyerdierks A."/>
            <person name="Gottschalk G."/>
            <person name="Amann R."/>
        </authorList>
    </citation>
    <scope>NUCLEOTIDE SEQUENCE [LARGE SCALE GENOMIC DNA]</scope>
    <source>
        <strain evidence="2">ATCC 43914 / DSM 3382 / HRM2</strain>
    </source>
</reference>
<evidence type="ECO:0000313" key="1">
    <source>
        <dbReference type="EMBL" id="ACN13570.1"/>
    </source>
</evidence>
<dbReference type="STRING" id="177437.HRM2_04550"/>
<protein>
    <recommendedName>
        <fullName evidence="3">YkgJ family cysteine cluster protein</fullName>
    </recommendedName>
</protein>
<dbReference type="HOGENOM" id="CLU_1364398_0_0_7"/>
<gene>
    <name evidence="1" type="ordered locus">HRM2_04550</name>
</gene>
<dbReference type="AlphaFoldDB" id="C0QHL2"/>
<sequence length="190" mass="21599">MISPTDTPFFKRLTALYARMDEAWKTAAAHYGFVCRGCPENCCETEFYHHTHIERNYLLSGLATLALPMVETIQAKAVDVCKARAATEVTGEPLRVMCPLNSDGLCQLYRFRPMICRLHGIPHELTRPGAIPSRQPGCRAGGHLFDSASYHQFDRTPFYTEMAQIEMDYRRATNNQTRLKLTIAEMVLPR</sequence>
<evidence type="ECO:0000313" key="2">
    <source>
        <dbReference type="Proteomes" id="UP000000442"/>
    </source>
</evidence>
<organism evidence="1 2">
    <name type="scientific">Desulforapulum autotrophicum (strain ATCC 43914 / DSM 3382 / VKM B-1955 / HRM2)</name>
    <name type="common">Desulfobacterium autotrophicum</name>
    <dbReference type="NCBI Taxonomy" id="177437"/>
    <lineage>
        <taxon>Bacteria</taxon>
        <taxon>Pseudomonadati</taxon>
        <taxon>Thermodesulfobacteriota</taxon>
        <taxon>Desulfobacteria</taxon>
        <taxon>Desulfobacterales</taxon>
        <taxon>Desulfobacteraceae</taxon>
        <taxon>Desulforapulum</taxon>
    </lineage>
</organism>
<dbReference type="OrthoDB" id="5430968at2"/>
<dbReference type="eggNOG" id="COG0727">
    <property type="taxonomic scope" value="Bacteria"/>
</dbReference>
<dbReference type="EMBL" id="CP001087">
    <property type="protein sequence ID" value="ACN13570.1"/>
    <property type="molecule type" value="Genomic_DNA"/>
</dbReference>